<dbReference type="Gene3D" id="1.10.12.10">
    <property type="entry name" value="Lyase 2-enoyl-coa Hydratase, Chain A, domain 2"/>
    <property type="match status" value="1"/>
</dbReference>
<comment type="similarity">
    <text evidence="2 8">Belongs to the enoyl-CoA hydratase/isomerase family.</text>
</comment>
<dbReference type="AlphaFoldDB" id="A0A1W9ZC86"/>
<name>A0A1W9ZC86_MYCAI</name>
<evidence type="ECO:0000256" key="3">
    <source>
        <dbReference type="ARBA" id="ARBA00022832"/>
    </source>
</evidence>
<comment type="function">
    <text evidence="1">Could possibly oxidize fatty acids using specific components.</text>
</comment>
<evidence type="ECO:0000256" key="4">
    <source>
        <dbReference type="ARBA" id="ARBA00023098"/>
    </source>
</evidence>
<dbReference type="RefSeq" id="WP_083065791.1">
    <property type="nucleotide sequence ID" value="NZ_MVHG01000051.1"/>
</dbReference>
<proteinExistence type="inferred from homology"/>
<evidence type="ECO:0000313" key="9">
    <source>
        <dbReference type="EMBL" id="ORA11663.1"/>
    </source>
</evidence>
<evidence type="ECO:0000256" key="2">
    <source>
        <dbReference type="ARBA" id="ARBA00005254"/>
    </source>
</evidence>
<accession>A0A1W9ZC86</accession>
<sequence length="257" mass="26757">MVERPQHDIDEGEPELVVDPQGPVLVMTLNRPSARNALTTPLTKGLTAALARLADDPSLRAGVLTGAGGGFCAGIDLKAFASDGPPAGLRELLRARSVKPVIAAVEGFALAGGLELALMCDLVVAARGAKVGLPEARRGLLPTGGGLFRLPEALATEMALTAAILQAERLAAHGVVARLTDPGMALETAMSLAQSIAANAPMSVTSSLQLIRARSGRSEEQMWELQAPLRDKVFGSADAREGAMAFAEKRQPQWAGR</sequence>
<dbReference type="InterPro" id="IPR001753">
    <property type="entry name" value="Enoyl-CoA_hydra/iso"/>
</dbReference>
<gene>
    <name evidence="9" type="ORF">BST14_18290</name>
</gene>
<evidence type="ECO:0000256" key="7">
    <source>
        <dbReference type="ARBA" id="ARBA00023717"/>
    </source>
</evidence>
<keyword evidence="4" id="KW-0443">Lipid metabolism</keyword>
<evidence type="ECO:0000256" key="5">
    <source>
        <dbReference type="ARBA" id="ARBA00023239"/>
    </source>
</evidence>
<dbReference type="PROSITE" id="PS00166">
    <property type="entry name" value="ENOYL_COA_HYDRATASE"/>
    <property type="match status" value="1"/>
</dbReference>
<evidence type="ECO:0000256" key="1">
    <source>
        <dbReference type="ARBA" id="ARBA00002994"/>
    </source>
</evidence>
<keyword evidence="10" id="KW-1185">Reference proteome</keyword>
<evidence type="ECO:0000256" key="6">
    <source>
        <dbReference type="ARBA" id="ARBA00023709"/>
    </source>
</evidence>
<evidence type="ECO:0000313" key="10">
    <source>
        <dbReference type="Proteomes" id="UP000192707"/>
    </source>
</evidence>
<dbReference type="EMBL" id="MVHG01000051">
    <property type="protein sequence ID" value="ORA11663.1"/>
    <property type="molecule type" value="Genomic_DNA"/>
</dbReference>
<protein>
    <recommendedName>
        <fullName evidence="11">Enoyl-CoA hydratase</fullName>
    </recommendedName>
</protein>
<organism evidence="9 10">
    <name type="scientific">Mycobacterium arosiense ATCC BAA-1401 = DSM 45069</name>
    <dbReference type="NCBI Taxonomy" id="1265311"/>
    <lineage>
        <taxon>Bacteria</taxon>
        <taxon>Bacillati</taxon>
        <taxon>Actinomycetota</taxon>
        <taxon>Actinomycetes</taxon>
        <taxon>Mycobacteriales</taxon>
        <taxon>Mycobacteriaceae</taxon>
        <taxon>Mycobacterium</taxon>
        <taxon>Mycobacterium avium complex (MAC)</taxon>
    </lineage>
</organism>
<dbReference type="CDD" id="cd06558">
    <property type="entry name" value="crotonase-like"/>
    <property type="match status" value="1"/>
</dbReference>
<evidence type="ECO:0000256" key="8">
    <source>
        <dbReference type="RuleBase" id="RU003707"/>
    </source>
</evidence>
<dbReference type="SUPFAM" id="SSF52096">
    <property type="entry name" value="ClpP/crotonase"/>
    <property type="match status" value="1"/>
</dbReference>
<dbReference type="Gene3D" id="3.90.226.10">
    <property type="entry name" value="2-enoyl-CoA Hydratase, Chain A, domain 1"/>
    <property type="match status" value="1"/>
</dbReference>
<dbReference type="InterPro" id="IPR018376">
    <property type="entry name" value="Enoyl-CoA_hyd/isom_CS"/>
</dbReference>
<dbReference type="PANTHER" id="PTHR11941:SF169">
    <property type="entry name" value="(7AS)-7A-METHYL-1,5-DIOXO-2,3,5,6,7,7A-HEXAHYDRO-1H-INDENE-CARBOXYL-COA HYDROLASE"/>
    <property type="match status" value="1"/>
</dbReference>
<keyword evidence="5" id="KW-0456">Lyase</keyword>
<comment type="catalytic activity">
    <reaction evidence="7">
        <text>a 4-saturated-(3S)-3-hydroxyacyl-CoA = a (3E)-enoyl-CoA + H2O</text>
        <dbReference type="Rhea" id="RHEA:20724"/>
        <dbReference type="ChEBI" id="CHEBI:15377"/>
        <dbReference type="ChEBI" id="CHEBI:58521"/>
        <dbReference type="ChEBI" id="CHEBI:137480"/>
        <dbReference type="EC" id="4.2.1.17"/>
    </reaction>
</comment>
<dbReference type="GO" id="GO:0004300">
    <property type="term" value="F:enoyl-CoA hydratase activity"/>
    <property type="evidence" value="ECO:0007669"/>
    <property type="project" value="UniProtKB-EC"/>
</dbReference>
<reference evidence="9 10" key="1">
    <citation type="submission" date="2016-12" db="EMBL/GenBank/DDBJ databases">
        <title>The new phylogeny of genus Mycobacterium.</title>
        <authorList>
            <person name="Tortoli E."/>
            <person name="Trovato A."/>
            <person name="Cirillo D.M."/>
        </authorList>
    </citation>
    <scope>NUCLEOTIDE SEQUENCE [LARGE SCALE GENOMIC DNA]</scope>
    <source>
        <strain evidence="9 10">DSM 45069</strain>
    </source>
</reference>
<evidence type="ECO:0008006" key="11">
    <source>
        <dbReference type="Google" id="ProtNLM"/>
    </source>
</evidence>
<keyword evidence="3" id="KW-0276">Fatty acid metabolism</keyword>
<dbReference type="Pfam" id="PF00378">
    <property type="entry name" value="ECH_1"/>
    <property type="match status" value="1"/>
</dbReference>
<dbReference type="GO" id="GO:0006635">
    <property type="term" value="P:fatty acid beta-oxidation"/>
    <property type="evidence" value="ECO:0007669"/>
    <property type="project" value="TreeGrafter"/>
</dbReference>
<dbReference type="Proteomes" id="UP000192707">
    <property type="component" value="Unassembled WGS sequence"/>
</dbReference>
<dbReference type="PANTHER" id="PTHR11941">
    <property type="entry name" value="ENOYL-COA HYDRATASE-RELATED"/>
    <property type="match status" value="1"/>
</dbReference>
<dbReference type="OrthoDB" id="9775794at2"/>
<comment type="catalytic activity">
    <reaction evidence="6">
        <text>a (3S)-3-hydroxyacyl-CoA = a (2E)-enoyl-CoA + H2O</text>
        <dbReference type="Rhea" id="RHEA:16105"/>
        <dbReference type="ChEBI" id="CHEBI:15377"/>
        <dbReference type="ChEBI" id="CHEBI:57318"/>
        <dbReference type="ChEBI" id="CHEBI:58856"/>
        <dbReference type="EC" id="4.2.1.17"/>
    </reaction>
</comment>
<dbReference type="InterPro" id="IPR029045">
    <property type="entry name" value="ClpP/crotonase-like_dom_sf"/>
</dbReference>
<dbReference type="InterPro" id="IPR014748">
    <property type="entry name" value="Enoyl-CoA_hydra_C"/>
</dbReference>
<comment type="caution">
    <text evidence="9">The sequence shown here is derived from an EMBL/GenBank/DDBJ whole genome shotgun (WGS) entry which is preliminary data.</text>
</comment>